<dbReference type="RefSeq" id="WP_007862825.1">
    <property type="nucleotide sequence ID" value="NZ_KQ235876.1"/>
</dbReference>
<dbReference type="Proteomes" id="UP000037392">
    <property type="component" value="Unassembled WGS sequence"/>
</dbReference>
<sequence>MSKIIYDFDKGVERRGTDAKKYDPSLCPGDVLPFWIADTDFPSPVEVTEALRERVEMNHYGYPYIDPAFEESIARWYKVRHNTVLNPEYIDFSPCVIPAMIWFAEEFSSVGDKILLQTPVYPPFHDLVKNNGRQLVYNEMDLVNGRYEVNFEDLEKKLSDPKVKILFICNPQNPTGRCFTREELVRMGEMCIRNHVMIGVDEIHGDIIFDGHTFIPFCGISEEFADHSVTFINPAKTFNVAGFRTAAWFTHNKEIYRRMMNQQTYKKGMGRNIFGNAALMACYNHGDDYADQCVAYLNETKNQAVAYINENIPKIKAIEPEATFMIWMDCRGLGFQSQKELKDFMFRDAKVLLNDGTTFGEKEGKGFMRFNFAAPRAVVMEGLKRIKEAADRL</sequence>
<evidence type="ECO:0000259" key="6">
    <source>
        <dbReference type="Pfam" id="PF00155"/>
    </source>
</evidence>
<keyword evidence="4" id="KW-0456">Lyase</keyword>
<keyword evidence="3" id="KW-0663">Pyridoxal phosphate</keyword>
<dbReference type="InterPro" id="IPR015421">
    <property type="entry name" value="PyrdxlP-dep_Trfase_major"/>
</dbReference>
<dbReference type="InterPro" id="IPR051798">
    <property type="entry name" value="Class-II_PLP-Dep_Aminotrans"/>
</dbReference>
<gene>
    <name evidence="7" type="ORF">HMPREF9470_01258</name>
</gene>
<dbReference type="InterPro" id="IPR027619">
    <property type="entry name" value="C-S_lyase_PatB-like"/>
</dbReference>
<dbReference type="EMBL" id="ADLK01000008">
    <property type="protein sequence ID" value="KMW22723.1"/>
    <property type="molecule type" value="Genomic_DNA"/>
</dbReference>
<dbReference type="SUPFAM" id="SSF53383">
    <property type="entry name" value="PLP-dependent transferases"/>
    <property type="match status" value="1"/>
</dbReference>
<dbReference type="CDD" id="cd00609">
    <property type="entry name" value="AAT_like"/>
    <property type="match status" value="1"/>
</dbReference>
<comment type="caution">
    <text evidence="7">The sequence shown here is derived from an EMBL/GenBank/DDBJ whole genome shotgun (WGS) entry which is preliminary data.</text>
</comment>
<comment type="cofactor">
    <cofactor evidence="1">
        <name>pyridoxal 5'-phosphate</name>
        <dbReference type="ChEBI" id="CHEBI:597326"/>
    </cofactor>
</comment>
<dbReference type="EC" id="4.4.1.13" evidence="2"/>
<evidence type="ECO:0000256" key="1">
    <source>
        <dbReference type="ARBA" id="ARBA00001933"/>
    </source>
</evidence>
<dbReference type="Gene3D" id="3.40.640.10">
    <property type="entry name" value="Type I PLP-dependent aspartate aminotransferase-like (Major domain)"/>
    <property type="match status" value="1"/>
</dbReference>
<reference evidence="7 8" key="1">
    <citation type="submission" date="2011-04" db="EMBL/GenBank/DDBJ databases">
        <title>The Genome Sequence of Clostridium citroniae WAL-19142.</title>
        <authorList>
            <consortium name="The Broad Institute Genome Sequencing Platform"/>
            <person name="Earl A."/>
            <person name="Ward D."/>
            <person name="Feldgarden M."/>
            <person name="Gevers D."/>
            <person name="Warren Y.A."/>
            <person name="Tyrrell K.L."/>
            <person name="Citron D.M."/>
            <person name="Goldstein E.J."/>
            <person name="Daigneault M."/>
            <person name="Allen-Vercoe E."/>
            <person name="Young S.K."/>
            <person name="Zeng Q."/>
            <person name="Gargeya S."/>
            <person name="Fitzgerald M."/>
            <person name="Haas B."/>
            <person name="Abouelleil A."/>
            <person name="Alvarado L."/>
            <person name="Arachchi H.M."/>
            <person name="Berlin A."/>
            <person name="Brown A."/>
            <person name="Chapman S.B."/>
            <person name="Chen Z."/>
            <person name="Dunbar C."/>
            <person name="Freedman E."/>
            <person name="Gearin G."/>
            <person name="Gellesch M."/>
            <person name="Goldberg J."/>
            <person name="Griggs A."/>
            <person name="Gujja S."/>
            <person name="Heilman E.R."/>
            <person name="Heiman D."/>
            <person name="Howarth C."/>
            <person name="Larson L."/>
            <person name="Lui A."/>
            <person name="MacDonald P.J."/>
            <person name="Mehta T."/>
            <person name="Montmayeur A."/>
            <person name="Murphy C."/>
            <person name="Neiman D."/>
            <person name="Pearson M."/>
            <person name="Priest M."/>
            <person name="Roberts A."/>
            <person name="Saif S."/>
            <person name="Shea T."/>
            <person name="Shenoy N."/>
            <person name="Sisk P."/>
            <person name="Stolte C."/>
            <person name="Sykes S."/>
            <person name="White J."/>
            <person name="Yandava C."/>
            <person name="Wortman J."/>
            <person name="Nusbaum C."/>
            <person name="Birren B."/>
        </authorList>
    </citation>
    <scope>NUCLEOTIDE SEQUENCE [LARGE SCALE GENOMIC DNA]</scope>
    <source>
        <strain evidence="7 8">WAL-19142</strain>
    </source>
</reference>
<evidence type="ECO:0000256" key="4">
    <source>
        <dbReference type="ARBA" id="ARBA00023239"/>
    </source>
</evidence>
<dbReference type="GO" id="GO:0047804">
    <property type="term" value="F:cysteine-S-conjugate beta-lyase activity"/>
    <property type="evidence" value="ECO:0007669"/>
    <property type="project" value="UniProtKB-EC"/>
</dbReference>
<proteinExistence type="inferred from homology"/>
<evidence type="ECO:0000256" key="3">
    <source>
        <dbReference type="ARBA" id="ARBA00022898"/>
    </source>
</evidence>
<dbReference type="Gene3D" id="3.90.1150.10">
    <property type="entry name" value="Aspartate Aminotransferase, domain 1"/>
    <property type="match status" value="1"/>
</dbReference>
<dbReference type="InterPro" id="IPR015422">
    <property type="entry name" value="PyrdxlP-dep_Trfase_small"/>
</dbReference>
<name>A0A0J9CC31_9FIRM</name>
<evidence type="ECO:0000313" key="8">
    <source>
        <dbReference type="Proteomes" id="UP000037392"/>
    </source>
</evidence>
<dbReference type="InterPro" id="IPR015424">
    <property type="entry name" value="PyrdxlP-dep_Trfase"/>
</dbReference>
<evidence type="ECO:0000256" key="2">
    <source>
        <dbReference type="ARBA" id="ARBA00012224"/>
    </source>
</evidence>
<dbReference type="GeneID" id="93164705"/>
<comment type="similarity">
    <text evidence="5">Belongs to the class-II pyridoxal-phosphate-dependent aminotransferase family. MalY/PatB cystathionine beta-lyase subfamily.</text>
</comment>
<organism evidence="7 8">
    <name type="scientific">[Clostridium] citroniae WAL-19142</name>
    <dbReference type="NCBI Taxonomy" id="742734"/>
    <lineage>
        <taxon>Bacteria</taxon>
        <taxon>Bacillati</taxon>
        <taxon>Bacillota</taxon>
        <taxon>Clostridia</taxon>
        <taxon>Lachnospirales</taxon>
        <taxon>Lachnospiraceae</taxon>
        <taxon>Enterocloster</taxon>
    </lineage>
</organism>
<dbReference type="NCBIfam" id="TIGR04350">
    <property type="entry name" value="C_S_lyase_PatB"/>
    <property type="match status" value="1"/>
</dbReference>
<evidence type="ECO:0000313" key="7">
    <source>
        <dbReference type="EMBL" id="KMW22723.1"/>
    </source>
</evidence>
<dbReference type="Pfam" id="PF00155">
    <property type="entry name" value="Aminotran_1_2"/>
    <property type="match status" value="1"/>
</dbReference>
<feature type="domain" description="Aminotransferase class I/classII large" evidence="6">
    <location>
        <begin position="45"/>
        <end position="383"/>
    </location>
</feature>
<evidence type="ECO:0000256" key="5">
    <source>
        <dbReference type="ARBA" id="ARBA00037974"/>
    </source>
</evidence>
<dbReference type="AlphaFoldDB" id="A0A0J9CC31"/>
<dbReference type="GO" id="GO:0030170">
    <property type="term" value="F:pyridoxal phosphate binding"/>
    <property type="evidence" value="ECO:0007669"/>
    <property type="project" value="InterPro"/>
</dbReference>
<dbReference type="OrthoDB" id="9802872at2"/>
<dbReference type="PANTHER" id="PTHR43525">
    <property type="entry name" value="PROTEIN MALY"/>
    <property type="match status" value="1"/>
</dbReference>
<accession>A0A0J9CC31</accession>
<dbReference type="PATRIC" id="fig|742734.4.peg.1351"/>
<dbReference type="InterPro" id="IPR004839">
    <property type="entry name" value="Aminotransferase_I/II_large"/>
</dbReference>
<dbReference type="PANTHER" id="PTHR43525:SF1">
    <property type="entry name" value="PROTEIN MALY"/>
    <property type="match status" value="1"/>
</dbReference>
<protein>
    <recommendedName>
        <fullName evidence="2">cysteine-S-conjugate beta-lyase</fullName>
        <ecNumber evidence="2">4.4.1.13</ecNumber>
    </recommendedName>
</protein>